<accession>A0A5Q0LN67</accession>
<gene>
    <name evidence="3" type="ORF">GFH48_35635</name>
</gene>
<dbReference type="AlphaFoldDB" id="A0A5Q0LN67"/>
<proteinExistence type="inferred from homology"/>
<dbReference type="KEGG" id="sfy:GFH48_35635"/>
<dbReference type="EMBL" id="CP045643">
    <property type="protein sequence ID" value="QFZ77914.1"/>
    <property type="molecule type" value="Genomic_DNA"/>
</dbReference>
<evidence type="ECO:0000256" key="1">
    <source>
        <dbReference type="ARBA" id="ARBA00008791"/>
    </source>
</evidence>
<evidence type="ECO:0000313" key="4">
    <source>
        <dbReference type="Proteomes" id="UP000326179"/>
    </source>
</evidence>
<dbReference type="Proteomes" id="UP000326179">
    <property type="component" value="Chromosome"/>
</dbReference>
<dbReference type="Gene3D" id="3.40.50.620">
    <property type="entry name" value="HUPs"/>
    <property type="match status" value="2"/>
</dbReference>
<dbReference type="InterPro" id="IPR014729">
    <property type="entry name" value="Rossmann-like_a/b/a_fold"/>
</dbReference>
<keyword evidence="4" id="KW-1185">Reference proteome</keyword>
<feature type="domain" description="UspA" evidence="2">
    <location>
        <begin position="151"/>
        <end position="289"/>
    </location>
</feature>
<comment type="similarity">
    <text evidence="1">Belongs to the universal stress protein A family.</text>
</comment>
<dbReference type="InterPro" id="IPR006016">
    <property type="entry name" value="UspA"/>
</dbReference>
<evidence type="ECO:0000313" key="3">
    <source>
        <dbReference type="EMBL" id="QFZ77914.1"/>
    </source>
</evidence>
<name>A0A5Q0LN67_9ACTN</name>
<reference evidence="3 4" key="1">
    <citation type="submission" date="2019-10" db="EMBL/GenBank/DDBJ databases">
        <title>A novel species.</title>
        <authorList>
            <person name="Gao J."/>
        </authorList>
    </citation>
    <scope>NUCLEOTIDE SEQUENCE [LARGE SCALE GENOMIC DNA]</scope>
    <source>
        <strain evidence="3 4">QMT-28</strain>
    </source>
</reference>
<organism evidence="3 4">
    <name type="scientific">Streptomyces fagopyri</name>
    <dbReference type="NCBI Taxonomy" id="2662397"/>
    <lineage>
        <taxon>Bacteria</taxon>
        <taxon>Bacillati</taxon>
        <taxon>Actinomycetota</taxon>
        <taxon>Actinomycetes</taxon>
        <taxon>Kitasatosporales</taxon>
        <taxon>Streptomycetaceae</taxon>
        <taxon>Streptomyces</taxon>
    </lineage>
</organism>
<dbReference type="SUPFAM" id="SSF52402">
    <property type="entry name" value="Adenine nucleotide alpha hydrolases-like"/>
    <property type="match status" value="2"/>
</dbReference>
<dbReference type="RefSeq" id="WP_153292094.1">
    <property type="nucleotide sequence ID" value="NZ_CP045643.1"/>
</dbReference>
<dbReference type="PRINTS" id="PR01438">
    <property type="entry name" value="UNVRSLSTRESS"/>
</dbReference>
<dbReference type="Pfam" id="PF00582">
    <property type="entry name" value="Usp"/>
    <property type="match status" value="2"/>
</dbReference>
<protein>
    <submittedName>
        <fullName evidence="3">Universal stress protein</fullName>
    </submittedName>
</protein>
<dbReference type="PANTHER" id="PTHR46553">
    <property type="entry name" value="ADENINE NUCLEOTIDE ALPHA HYDROLASES-LIKE SUPERFAMILY PROTEIN"/>
    <property type="match status" value="1"/>
</dbReference>
<feature type="domain" description="UspA" evidence="2">
    <location>
        <begin position="5"/>
        <end position="138"/>
    </location>
</feature>
<evidence type="ECO:0000259" key="2">
    <source>
        <dbReference type="Pfam" id="PF00582"/>
    </source>
</evidence>
<sequence length="295" mass="30957">MELPLVVGVDGSGPSLRAVDWAADEAALRGAPLRLVNASLWERYEGVSAAGTDRPPDQKLAEDVVDAATRRVRDRRPGTRVSADVLPDDPVSVLLHEGHRACALVIGSRGRNGLVELLLGSVSLAVAARADCPVIVLRGGQESRAAAGEHRRIVLAVGDGPNSSAPARFALQEAEARGASLDAVRAWRWPGREPTDQPPVEGEPARRHERQAVEILESALDGPAAEHPSVRLRLRAAEGSARGVLLAASAGADLLVVGAERLHAHVGLPVGRVVHALLHRSACPVAVVPDRAGTQ</sequence>
<dbReference type="PANTHER" id="PTHR46553:SF3">
    <property type="entry name" value="ADENINE NUCLEOTIDE ALPHA HYDROLASES-LIKE SUPERFAMILY PROTEIN"/>
    <property type="match status" value="1"/>
</dbReference>
<dbReference type="InterPro" id="IPR006015">
    <property type="entry name" value="Universal_stress_UspA"/>
</dbReference>